<reference evidence="3 4" key="1">
    <citation type="submission" date="2018-05" db="EMBL/GenBank/DDBJ databases">
        <title>Acuticoccus sediminis sp. nov., isolated from deep-sea sediment of Indian Ocean.</title>
        <authorList>
            <person name="Liu X."/>
            <person name="Lai Q."/>
            <person name="Du Y."/>
            <person name="Sun F."/>
            <person name="Zhang X."/>
            <person name="Wang S."/>
            <person name="Shao Z."/>
        </authorList>
    </citation>
    <scope>NUCLEOTIDE SEQUENCE [LARGE SCALE GENOMIC DNA]</scope>
    <source>
        <strain evidence="3 4">PTG4-2</strain>
    </source>
</reference>
<sequence length="194" mass="20638">MRRVRAVASLALVLALIGCAGGDKVEAIYELTALPNPAVASGTTAQILVPEPRALEALSTAKIAVKPTALTLAYYPKVAYQDAAPKVLQRILLDTFENSGRVHAVGLPGQSLLINYQVVTEVRAFQVETYQGNRARVEVAVKLLNDSDGRVLRTRVFDAAVPIGSDDVESAAEGMNAAARQAALEIVDWTLTAI</sequence>
<feature type="signal peptide" evidence="1">
    <location>
        <begin position="1"/>
        <end position="20"/>
    </location>
</feature>
<dbReference type="RefSeq" id="WP_111347922.1">
    <property type="nucleotide sequence ID" value="NZ_JAIWKD010000007.1"/>
</dbReference>
<protein>
    <submittedName>
        <fullName evidence="3">ABC transporter</fullName>
    </submittedName>
</protein>
<evidence type="ECO:0000313" key="4">
    <source>
        <dbReference type="Proteomes" id="UP000249590"/>
    </source>
</evidence>
<gene>
    <name evidence="3" type="ORF">DLJ53_18305</name>
</gene>
<keyword evidence="4" id="KW-1185">Reference proteome</keyword>
<comment type="caution">
    <text evidence="3">The sequence shown here is derived from an EMBL/GenBank/DDBJ whole genome shotgun (WGS) entry which is preliminary data.</text>
</comment>
<dbReference type="Proteomes" id="UP000249590">
    <property type="component" value="Unassembled WGS sequence"/>
</dbReference>
<dbReference type="AlphaFoldDB" id="A0A8B2NP08"/>
<dbReference type="EMBL" id="QHHQ01000004">
    <property type="protein sequence ID" value="RAH99717.1"/>
    <property type="molecule type" value="Genomic_DNA"/>
</dbReference>
<name>A0A8B2NP08_9HYPH</name>
<dbReference type="Pfam" id="PF03886">
    <property type="entry name" value="ABC_trans_aux"/>
    <property type="match status" value="1"/>
</dbReference>
<organism evidence="3 4">
    <name type="scientific">Acuticoccus sediminis</name>
    <dbReference type="NCBI Taxonomy" id="2184697"/>
    <lineage>
        <taxon>Bacteria</taxon>
        <taxon>Pseudomonadati</taxon>
        <taxon>Pseudomonadota</taxon>
        <taxon>Alphaproteobacteria</taxon>
        <taxon>Hyphomicrobiales</taxon>
        <taxon>Amorphaceae</taxon>
        <taxon>Acuticoccus</taxon>
    </lineage>
</organism>
<dbReference type="SUPFAM" id="SSF159594">
    <property type="entry name" value="XCC0632-like"/>
    <property type="match status" value="1"/>
</dbReference>
<dbReference type="PROSITE" id="PS51257">
    <property type="entry name" value="PROKAR_LIPOPROTEIN"/>
    <property type="match status" value="1"/>
</dbReference>
<dbReference type="OrthoDB" id="9808689at2"/>
<dbReference type="InterPro" id="IPR005586">
    <property type="entry name" value="ABC_trans_aux"/>
</dbReference>
<dbReference type="Gene3D" id="3.40.50.10610">
    <property type="entry name" value="ABC-type transport auxiliary lipoprotein component"/>
    <property type="match status" value="1"/>
</dbReference>
<proteinExistence type="predicted"/>
<evidence type="ECO:0000256" key="1">
    <source>
        <dbReference type="SAM" id="SignalP"/>
    </source>
</evidence>
<evidence type="ECO:0000313" key="3">
    <source>
        <dbReference type="EMBL" id="RAH99717.1"/>
    </source>
</evidence>
<feature type="chain" id="PRO_5032662834" evidence="1">
    <location>
        <begin position="21"/>
        <end position="194"/>
    </location>
</feature>
<feature type="domain" description="ABC-type transport auxiliary lipoprotein component" evidence="2">
    <location>
        <begin position="29"/>
        <end position="186"/>
    </location>
</feature>
<keyword evidence="1" id="KW-0732">Signal</keyword>
<evidence type="ECO:0000259" key="2">
    <source>
        <dbReference type="Pfam" id="PF03886"/>
    </source>
</evidence>
<accession>A0A8B2NP08</accession>